<dbReference type="SUPFAM" id="SSF47384">
    <property type="entry name" value="Homodimeric domain of signal transducing histidine kinase"/>
    <property type="match status" value="1"/>
</dbReference>
<dbReference type="Gene3D" id="3.30.565.10">
    <property type="entry name" value="Histidine kinase-like ATPase, C-terminal domain"/>
    <property type="match status" value="1"/>
</dbReference>
<keyword evidence="9" id="KW-0418">Kinase</keyword>
<dbReference type="InterPro" id="IPR008207">
    <property type="entry name" value="Sig_transdc_His_kin_Hpt_dom"/>
</dbReference>
<evidence type="ECO:0000259" key="17">
    <source>
        <dbReference type="PROSITE" id="PS50110"/>
    </source>
</evidence>
<dbReference type="Pfam" id="PF01627">
    <property type="entry name" value="Hpt"/>
    <property type="match status" value="1"/>
</dbReference>
<comment type="subcellular location">
    <subcellularLocation>
        <location evidence="2">Cell inner membrane</location>
        <topology evidence="2">Multi-pass membrane protein</topology>
    </subcellularLocation>
</comment>
<dbReference type="InterPro" id="IPR036890">
    <property type="entry name" value="HATPase_C_sf"/>
</dbReference>
<dbReference type="InterPro" id="IPR003661">
    <property type="entry name" value="HisK_dim/P_dom"/>
</dbReference>
<keyword evidence="6 14" id="KW-0597">Phosphoprotein</keyword>
<sequence length="735" mass="76448">MSAEGTDPSTGATGGMLQGELGPRALIVLIVGVLGLAAVLLVVAVDRIQTTLLEHDAIAKGLRWTNGLLDSLETVDTVFDGGQLSERDRRTIDLASRIGGLKAFLIWDRDGRVIAASDPAELGRVNVSGYWASEVLRGSPHAVFEETRGPDGEIVGIVAETYVPVRDHRRTDGRVVGAFEAYLDVSDSAESYRRIGLYASTVGVVLIAVAGAVAVAFVRRTMAFRLERERMLAAARRAAEASNAAKSRFLATVSHEIRTPMNGVLATAELLESSPLADDQRDMVSVIRRSGGALLELLNQILDQSKIEAGKLEIVAAPFVLADLLAGVADVVRPSARAKGLSLSVEVSGALPPVVAGDEARLRQILLNLCGNAVKFTERGGVSIAAAPAPGGGDRVAIRVTDSGIGIAADALARLFNPFEQADASTTRRFGGTGLGLSIARELAELMGGTLGVASAPGRGSTFTVVVPLPASDLTVPERSAPAGDAVLGLDVLVADDDPTNRWVVGRQLERLGCRATIVADGAEALEAWRAEPERWRVLVTDWHMPELDGLGLLTALHGDPRFARVRPLVVMMTASGLPEEIDRARRAGADRVLVKPVTLDRLAPVLSSVAPDPGTAAAAGAVDESVGVLDTSELEAMCGGEAAMTAAVLARFAVRLDEGLNAISQSPDAAARKAAAHALRGAAASVGAAAMAAACADLEAATGEAGPEIDALAEAAARLRMALHDRIERAGVTA</sequence>
<comment type="caution">
    <text evidence="18">The sequence shown here is derived from an EMBL/GenBank/DDBJ whole genome shotgun (WGS) entry which is preliminary data.</text>
</comment>
<evidence type="ECO:0000256" key="12">
    <source>
        <dbReference type="ARBA" id="ARBA00023012"/>
    </source>
</evidence>
<evidence type="ECO:0000256" key="9">
    <source>
        <dbReference type="ARBA" id="ARBA00022777"/>
    </source>
</evidence>
<dbReference type="InterPro" id="IPR036641">
    <property type="entry name" value="HPT_dom_sf"/>
</dbReference>
<dbReference type="CDD" id="cd17546">
    <property type="entry name" value="REC_hyHK_CKI1_RcsC-like"/>
    <property type="match status" value="1"/>
</dbReference>
<feature type="transmembrane region" description="Helical" evidence="15">
    <location>
        <begin position="25"/>
        <end position="45"/>
    </location>
</feature>
<dbReference type="SUPFAM" id="SSF47226">
    <property type="entry name" value="Histidine-containing phosphotransfer domain, HPT domain"/>
    <property type="match status" value="1"/>
</dbReference>
<protein>
    <recommendedName>
        <fullName evidence="3">histidine kinase</fullName>
        <ecNumber evidence="3">2.7.13.3</ecNumber>
    </recommendedName>
</protein>
<evidence type="ECO:0000256" key="6">
    <source>
        <dbReference type="ARBA" id="ARBA00022553"/>
    </source>
</evidence>
<dbReference type="CDD" id="cd00082">
    <property type="entry name" value="HisKA"/>
    <property type="match status" value="1"/>
</dbReference>
<evidence type="ECO:0000256" key="7">
    <source>
        <dbReference type="ARBA" id="ARBA00022679"/>
    </source>
</evidence>
<evidence type="ECO:0000256" key="4">
    <source>
        <dbReference type="ARBA" id="ARBA00022475"/>
    </source>
</evidence>
<evidence type="ECO:0000256" key="8">
    <source>
        <dbReference type="ARBA" id="ARBA00022692"/>
    </source>
</evidence>
<dbReference type="Proteomes" id="UP000630353">
    <property type="component" value="Unassembled WGS sequence"/>
</dbReference>
<proteinExistence type="predicted"/>
<reference evidence="18" key="2">
    <citation type="submission" date="2020-09" db="EMBL/GenBank/DDBJ databases">
        <authorList>
            <person name="Sun Q."/>
            <person name="Kim S."/>
        </authorList>
    </citation>
    <scope>NUCLEOTIDE SEQUENCE</scope>
    <source>
        <strain evidence="18">KCTC 42651</strain>
    </source>
</reference>
<evidence type="ECO:0000256" key="1">
    <source>
        <dbReference type="ARBA" id="ARBA00000085"/>
    </source>
</evidence>
<evidence type="ECO:0000256" key="5">
    <source>
        <dbReference type="ARBA" id="ARBA00022519"/>
    </source>
</evidence>
<organism evidence="18 19">
    <name type="scientific">Thalassobaculum fulvum</name>
    <dbReference type="NCBI Taxonomy" id="1633335"/>
    <lineage>
        <taxon>Bacteria</taxon>
        <taxon>Pseudomonadati</taxon>
        <taxon>Pseudomonadota</taxon>
        <taxon>Alphaproteobacteria</taxon>
        <taxon>Rhodospirillales</taxon>
        <taxon>Thalassobaculaceae</taxon>
        <taxon>Thalassobaculum</taxon>
    </lineage>
</organism>
<dbReference type="PANTHER" id="PTHR43047:SF78">
    <property type="entry name" value="SENSORY_REGULATORY PROTEIN RPFC"/>
    <property type="match status" value="1"/>
</dbReference>
<dbReference type="InterPro" id="IPR029151">
    <property type="entry name" value="Sensor-like_sf"/>
</dbReference>
<dbReference type="SUPFAM" id="SSF52172">
    <property type="entry name" value="CheY-like"/>
    <property type="match status" value="1"/>
</dbReference>
<dbReference type="PANTHER" id="PTHR43047">
    <property type="entry name" value="TWO-COMPONENT HISTIDINE PROTEIN KINASE"/>
    <property type="match status" value="1"/>
</dbReference>
<accession>A0A918XTR7</accession>
<dbReference type="EC" id="2.7.13.3" evidence="3"/>
<name>A0A918XTR7_9PROT</name>
<keyword evidence="11 15" id="KW-1133">Transmembrane helix</keyword>
<dbReference type="EMBL" id="BMZS01000006">
    <property type="protein sequence ID" value="GHD52760.1"/>
    <property type="molecule type" value="Genomic_DNA"/>
</dbReference>
<dbReference type="FunFam" id="3.30.565.10:FF:000078">
    <property type="entry name" value="Two-component sensor histidine kinase"/>
    <property type="match status" value="1"/>
</dbReference>
<dbReference type="InterPro" id="IPR005467">
    <property type="entry name" value="His_kinase_dom"/>
</dbReference>
<dbReference type="GO" id="GO:0000155">
    <property type="term" value="F:phosphorelay sensor kinase activity"/>
    <property type="evidence" value="ECO:0007669"/>
    <property type="project" value="InterPro"/>
</dbReference>
<dbReference type="InterPro" id="IPR011006">
    <property type="entry name" value="CheY-like_superfamily"/>
</dbReference>
<evidence type="ECO:0000313" key="19">
    <source>
        <dbReference type="Proteomes" id="UP000630353"/>
    </source>
</evidence>
<dbReference type="Pfam" id="PF00072">
    <property type="entry name" value="Response_reg"/>
    <property type="match status" value="1"/>
</dbReference>
<feature type="modified residue" description="4-aspartylphosphate" evidence="14">
    <location>
        <position position="542"/>
    </location>
</feature>
<keyword evidence="13 15" id="KW-0472">Membrane</keyword>
<dbReference type="InterPro" id="IPR003594">
    <property type="entry name" value="HATPase_dom"/>
</dbReference>
<dbReference type="InterPro" id="IPR036097">
    <property type="entry name" value="HisK_dim/P_sf"/>
</dbReference>
<keyword evidence="5" id="KW-0997">Cell inner membrane</keyword>
<dbReference type="SUPFAM" id="SSF55874">
    <property type="entry name" value="ATPase domain of HSP90 chaperone/DNA topoisomerase II/histidine kinase"/>
    <property type="match status" value="1"/>
</dbReference>
<comment type="catalytic activity">
    <reaction evidence="1">
        <text>ATP + protein L-histidine = ADP + protein N-phospho-L-histidine.</text>
        <dbReference type="EC" id="2.7.13.3"/>
    </reaction>
</comment>
<dbReference type="Gene3D" id="1.20.120.160">
    <property type="entry name" value="HPT domain"/>
    <property type="match status" value="1"/>
</dbReference>
<dbReference type="SMART" id="SM00388">
    <property type="entry name" value="HisKA"/>
    <property type="match status" value="1"/>
</dbReference>
<dbReference type="GO" id="GO:0005886">
    <property type="term" value="C:plasma membrane"/>
    <property type="evidence" value="ECO:0007669"/>
    <property type="project" value="UniProtKB-SubCell"/>
</dbReference>
<evidence type="ECO:0000313" key="18">
    <source>
        <dbReference type="EMBL" id="GHD52760.1"/>
    </source>
</evidence>
<feature type="transmembrane region" description="Helical" evidence="15">
    <location>
        <begin position="195"/>
        <end position="218"/>
    </location>
</feature>
<dbReference type="Pfam" id="PF02518">
    <property type="entry name" value="HATPase_c"/>
    <property type="match status" value="1"/>
</dbReference>
<dbReference type="Pfam" id="PF00512">
    <property type="entry name" value="HisKA"/>
    <property type="match status" value="1"/>
</dbReference>
<dbReference type="CDD" id="cd16922">
    <property type="entry name" value="HATPase_EvgS-ArcB-TorS-like"/>
    <property type="match status" value="1"/>
</dbReference>
<reference evidence="18" key="1">
    <citation type="journal article" date="2014" name="Int. J. Syst. Evol. Microbiol.">
        <title>Complete genome sequence of Corynebacterium casei LMG S-19264T (=DSM 44701T), isolated from a smear-ripened cheese.</title>
        <authorList>
            <consortium name="US DOE Joint Genome Institute (JGI-PGF)"/>
            <person name="Walter F."/>
            <person name="Albersmeier A."/>
            <person name="Kalinowski J."/>
            <person name="Ruckert C."/>
        </authorList>
    </citation>
    <scope>NUCLEOTIDE SEQUENCE</scope>
    <source>
        <strain evidence="18">KCTC 42651</strain>
    </source>
</reference>
<keyword evidence="4" id="KW-1003">Cell membrane</keyword>
<evidence type="ECO:0000256" key="11">
    <source>
        <dbReference type="ARBA" id="ARBA00022989"/>
    </source>
</evidence>
<dbReference type="Gene3D" id="3.40.50.2300">
    <property type="match status" value="1"/>
</dbReference>
<keyword evidence="12" id="KW-0902">Two-component regulatory system</keyword>
<dbReference type="PRINTS" id="PR00344">
    <property type="entry name" value="BCTRLSENSOR"/>
</dbReference>
<keyword evidence="8 15" id="KW-0812">Transmembrane</keyword>
<dbReference type="Gene3D" id="1.10.287.130">
    <property type="match status" value="1"/>
</dbReference>
<feature type="domain" description="Histidine kinase" evidence="16">
    <location>
        <begin position="252"/>
        <end position="471"/>
    </location>
</feature>
<keyword evidence="19" id="KW-1185">Reference proteome</keyword>
<dbReference type="PROSITE" id="PS50109">
    <property type="entry name" value="HIS_KIN"/>
    <property type="match status" value="1"/>
</dbReference>
<evidence type="ECO:0000256" key="14">
    <source>
        <dbReference type="PROSITE-ProRule" id="PRU00169"/>
    </source>
</evidence>
<dbReference type="AlphaFoldDB" id="A0A918XTR7"/>
<feature type="domain" description="Response regulatory" evidence="17">
    <location>
        <begin position="491"/>
        <end position="611"/>
    </location>
</feature>
<dbReference type="PROSITE" id="PS50110">
    <property type="entry name" value="RESPONSE_REGULATORY"/>
    <property type="match status" value="1"/>
</dbReference>
<keyword evidence="10" id="KW-0547">Nucleotide-binding</keyword>
<evidence type="ECO:0000256" key="2">
    <source>
        <dbReference type="ARBA" id="ARBA00004429"/>
    </source>
</evidence>
<dbReference type="InterPro" id="IPR001789">
    <property type="entry name" value="Sig_transdc_resp-reg_receiver"/>
</dbReference>
<dbReference type="RefSeq" id="WP_189990736.1">
    <property type="nucleotide sequence ID" value="NZ_BMZS01000006.1"/>
</dbReference>
<gene>
    <name evidence="18" type="ORF">GCM10017083_28590</name>
</gene>
<evidence type="ECO:0000256" key="15">
    <source>
        <dbReference type="SAM" id="Phobius"/>
    </source>
</evidence>
<keyword evidence="7" id="KW-0808">Transferase</keyword>
<evidence type="ECO:0000256" key="13">
    <source>
        <dbReference type="ARBA" id="ARBA00023136"/>
    </source>
</evidence>
<dbReference type="InterPro" id="IPR004358">
    <property type="entry name" value="Sig_transdc_His_kin-like_C"/>
</dbReference>
<evidence type="ECO:0000259" key="16">
    <source>
        <dbReference type="PROSITE" id="PS50109"/>
    </source>
</evidence>
<dbReference type="SMART" id="SM00448">
    <property type="entry name" value="REC"/>
    <property type="match status" value="1"/>
</dbReference>
<dbReference type="SUPFAM" id="SSF103190">
    <property type="entry name" value="Sensory domain-like"/>
    <property type="match status" value="1"/>
</dbReference>
<evidence type="ECO:0000256" key="3">
    <source>
        <dbReference type="ARBA" id="ARBA00012438"/>
    </source>
</evidence>
<keyword evidence="10" id="KW-0067">ATP-binding</keyword>
<dbReference type="SMART" id="SM00387">
    <property type="entry name" value="HATPase_c"/>
    <property type="match status" value="1"/>
</dbReference>
<evidence type="ECO:0000256" key="10">
    <source>
        <dbReference type="ARBA" id="ARBA00022840"/>
    </source>
</evidence>